<evidence type="ECO:0000259" key="8">
    <source>
        <dbReference type="Pfam" id="PF00692"/>
    </source>
</evidence>
<comment type="pathway">
    <text evidence="7">Pyrimidine metabolism; dUMP biosynthesis; dUMP from dCTP (dUTP route): step 2/2.</text>
</comment>
<feature type="binding site" evidence="7">
    <location>
        <position position="81"/>
    </location>
    <ligand>
        <name>substrate</name>
    </ligand>
</feature>
<keyword evidence="10" id="KW-1185">Reference proteome</keyword>
<feature type="binding site" evidence="7">
    <location>
        <begin position="85"/>
        <end position="87"/>
    </location>
    <ligand>
        <name>substrate</name>
    </ligand>
</feature>
<dbReference type="GO" id="GO:0006226">
    <property type="term" value="P:dUMP biosynthetic process"/>
    <property type="evidence" value="ECO:0007669"/>
    <property type="project" value="UniProtKB-UniRule"/>
</dbReference>
<dbReference type="eggNOG" id="COG0756">
    <property type="taxonomic scope" value="Bacteria"/>
</dbReference>
<dbReference type="PANTHER" id="PTHR11241:SF0">
    <property type="entry name" value="DEOXYURIDINE 5'-TRIPHOSPHATE NUCLEOTIDOHYDROLASE"/>
    <property type="match status" value="1"/>
</dbReference>
<dbReference type="InterPro" id="IPR036157">
    <property type="entry name" value="dUTPase-like_sf"/>
</dbReference>
<dbReference type="CDD" id="cd07557">
    <property type="entry name" value="trimeric_dUTPase"/>
    <property type="match status" value="1"/>
</dbReference>
<comment type="catalytic activity">
    <reaction evidence="6 7">
        <text>dUTP + H2O = dUMP + diphosphate + H(+)</text>
        <dbReference type="Rhea" id="RHEA:10248"/>
        <dbReference type="ChEBI" id="CHEBI:15377"/>
        <dbReference type="ChEBI" id="CHEBI:15378"/>
        <dbReference type="ChEBI" id="CHEBI:33019"/>
        <dbReference type="ChEBI" id="CHEBI:61555"/>
        <dbReference type="ChEBI" id="CHEBI:246422"/>
        <dbReference type="EC" id="3.6.1.23"/>
    </reaction>
</comment>
<evidence type="ECO:0000256" key="6">
    <source>
        <dbReference type="ARBA" id="ARBA00047686"/>
    </source>
</evidence>
<dbReference type="InterPro" id="IPR008181">
    <property type="entry name" value="dUTPase"/>
</dbReference>
<comment type="function">
    <text evidence="7">This enzyme is involved in nucleotide metabolism: it produces dUMP, the immediate precursor of thymidine nucleotides and it decreases the intracellular concentration of dUTP so that uracil cannot be incorporated into DNA.</text>
</comment>
<dbReference type="KEGG" id="tki:TKV_c13010"/>
<dbReference type="InterPro" id="IPR033704">
    <property type="entry name" value="dUTPase_trimeric"/>
</dbReference>
<evidence type="ECO:0000256" key="5">
    <source>
        <dbReference type="ARBA" id="ARBA00023080"/>
    </source>
</evidence>
<accession>A0A097ARP2</accession>
<evidence type="ECO:0000256" key="4">
    <source>
        <dbReference type="ARBA" id="ARBA00022842"/>
    </source>
</evidence>
<evidence type="ECO:0000256" key="3">
    <source>
        <dbReference type="ARBA" id="ARBA00022801"/>
    </source>
</evidence>
<organism evidence="9 10">
    <name type="scientific">Thermoanaerobacter kivui</name>
    <name type="common">Acetogenium kivui</name>
    <dbReference type="NCBI Taxonomy" id="2325"/>
    <lineage>
        <taxon>Bacteria</taxon>
        <taxon>Bacillati</taxon>
        <taxon>Bacillota</taxon>
        <taxon>Clostridia</taxon>
        <taxon>Thermoanaerobacterales</taxon>
        <taxon>Thermoanaerobacteraceae</taxon>
        <taxon>Thermoanaerobacter</taxon>
    </lineage>
</organism>
<reference evidence="10" key="1">
    <citation type="journal article" date="2015" name="Genome Announc.">
        <title>Whole-Genome Sequences of 80 Environmental and Clinical Isolates of Burkholderia pseudomallei.</title>
        <authorList>
            <person name="Johnson S.L."/>
            <person name="Baker A.L."/>
            <person name="Chain P.S."/>
            <person name="Currie B.J."/>
            <person name="Daligault H.E."/>
            <person name="Davenport K.W."/>
            <person name="Davis C.B."/>
            <person name="Inglis T.J."/>
            <person name="Kaestli M."/>
            <person name="Koren S."/>
            <person name="Mayo M."/>
            <person name="Merritt A.J."/>
            <person name="Price E.P."/>
            <person name="Sarovich D.S."/>
            <person name="Warner J."/>
            <person name="Rosovitz M.J."/>
        </authorList>
    </citation>
    <scope>NUCLEOTIDE SEQUENCE [LARGE SCALE GENOMIC DNA]</scope>
    <source>
        <strain evidence="10">DSM 2030</strain>
    </source>
</reference>
<name>A0A097ARP2_THEKI</name>
<keyword evidence="5 7" id="KW-0546">Nucleotide metabolism</keyword>
<comment type="similarity">
    <text evidence="1 7">Belongs to the dUTPase family.</text>
</comment>
<evidence type="ECO:0000256" key="2">
    <source>
        <dbReference type="ARBA" id="ARBA00022723"/>
    </source>
</evidence>
<keyword evidence="2 7" id="KW-0479">Metal-binding</keyword>
<dbReference type="AlphaFoldDB" id="A0A097ARP2"/>
<feature type="domain" description="dUTPase-like" evidence="8">
    <location>
        <begin position="16"/>
        <end position="147"/>
    </location>
</feature>
<dbReference type="OrthoDB" id="9809956at2"/>
<proteinExistence type="inferred from homology"/>
<comment type="cofactor">
    <cofactor evidence="7">
        <name>Mg(2+)</name>
        <dbReference type="ChEBI" id="CHEBI:18420"/>
    </cofactor>
</comment>
<dbReference type="InterPro" id="IPR029054">
    <property type="entry name" value="dUTPase-like"/>
</dbReference>
<evidence type="ECO:0000256" key="1">
    <source>
        <dbReference type="ARBA" id="ARBA00006581"/>
    </source>
</evidence>
<dbReference type="Pfam" id="PF00692">
    <property type="entry name" value="dUTPase"/>
    <property type="match status" value="1"/>
</dbReference>
<dbReference type="GO" id="GO:0000287">
    <property type="term" value="F:magnesium ion binding"/>
    <property type="evidence" value="ECO:0007669"/>
    <property type="project" value="UniProtKB-UniRule"/>
</dbReference>
<dbReference type="SUPFAM" id="SSF51283">
    <property type="entry name" value="dUTPase-like"/>
    <property type="match status" value="1"/>
</dbReference>
<dbReference type="PANTHER" id="PTHR11241">
    <property type="entry name" value="DEOXYURIDINE 5'-TRIPHOSPHATE NUCLEOTIDOHYDROLASE"/>
    <property type="match status" value="1"/>
</dbReference>
<dbReference type="HAMAP" id="MF_00116">
    <property type="entry name" value="dUTPase_bact"/>
    <property type="match status" value="1"/>
</dbReference>
<dbReference type="HOGENOM" id="CLU_068508_1_2_9"/>
<keyword evidence="3 7" id="KW-0378">Hydrolase</keyword>
<dbReference type="EC" id="3.6.1.23" evidence="7"/>
<evidence type="ECO:0000313" key="9">
    <source>
        <dbReference type="EMBL" id="AIS52472.1"/>
    </source>
</evidence>
<protein>
    <recommendedName>
        <fullName evidence="7">Deoxyuridine 5'-triphosphate nucleotidohydrolase</fullName>
        <shortName evidence="7">dUTPase</shortName>
        <ecNumber evidence="7">3.6.1.23</ecNumber>
    </recommendedName>
    <alternativeName>
        <fullName evidence="7">dUTP pyrophosphatase</fullName>
    </alternativeName>
</protein>
<dbReference type="Gene3D" id="2.70.40.10">
    <property type="match status" value="1"/>
</dbReference>
<dbReference type="FunFam" id="2.70.40.10:FF:000002">
    <property type="entry name" value="dUTP diphosphatase"/>
    <property type="match status" value="1"/>
</dbReference>
<sequence length="148" mass="16451">MSEVLKIKRTEDAKDLPLPQYMSEGAAGMDLYANVKEDVVLKPGDIKLIPTGIKIELPKNYEAQIRPRSGLALNYGITLLNTPGTIDSDYRGEIKLIMINLGKEEFIIKRGQRVAQMVINQITRPKIVEVDNLSETERDVGGFGHTGI</sequence>
<dbReference type="GO" id="GO:0046081">
    <property type="term" value="P:dUTP catabolic process"/>
    <property type="evidence" value="ECO:0007669"/>
    <property type="project" value="InterPro"/>
</dbReference>
<dbReference type="STRING" id="2325.TKV_c13010"/>
<dbReference type="NCBIfam" id="NF001862">
    <property type="entry name" value="PRK00601.1"/>
    <property type="match status" value="1"/>
</dbReference>
<dbReference type="Proteomes" id="UP000029669">
    <property type="component" value="Chromosome"/>
</dbReference>
<dbReference type="GO" id="GO:0004170">
    <property type="term" value="F:dUTP diphosphatase activity"/>
    <property type="evidence" value="ECO:0007669"/>
    <property type="project" value="UniProtKB-UniRule"/>
</dbReference>
<dbReference type="UniPathway" id="UPA00610">
    <property type="reaction ID" value="UER00666"/>
</dbReference>
<dbReference type="EMBL" id="CP009170">
    <property type="protein sequence ID" value="AIS52472.1"/>
    <property type="molecule type" value="Genomic_DNA"/>
</dbReference>
<dbReference type="NCBIfam" id="TIGR00576">
    <property type="entry name" value="dut"/>
    <property type="match status" value="1"/>
</dbReference>
<dbReference type="RefSeq" id="WP_049685226.1">
    <property type="nucleotide sequence ID" value="NZ_CP009170.1"/>
</dbReference>
<gene>
    <name evidence="7 9" type="primary">dut</name>
    <name evidence="9" type="ORF">TKV_c13010</name>
</gene>
<evidence type="ECO:0000256" key="7">
    <source>
        <dbReference type="HAMAP-Rule" id="MF_00116"/>
    </source>
</evidence>
<feature type="binding site" evidence="7">
    <location>
        <begin position="68"/>
        <end position="70"/>
    </location>
    <ligand>
        <name>substrate</name>
    </ligand>
</feature>
<evidence type="ECO:0000313" key="10">
    <source>
        <dbReference type="Proteomes" id="UP000029669"/>
    </source>
</evidence>
<keyword evidence="4 7" id="KW-0460">Magnesium</keyword>
<comment type="caution">
    <text evidence="7">Lacks conserved residue(s) required for the propagation of feature annotation.</text>
</comment>